<dbReference type="InterPro" id="IPR017871">
    <property type="entry name" value="ABC_transporter-like_CS"/>
</dbReference>
<keyword evidence="4" id="KW-0067">ATP-binding</keyword>
<dbReference type="GO" id="GO:0016887">
    <property type="term" value="F:ATP hydrolysis activity"/>
    <property type="evidence" value="ECO:0007669"/>
    <property type="project" value="InterPro"/>
</dbReference>
<dbReference type="InterPro" id="IPR003593">
    <property type="entry name" value="AAA+_ATPase"/>
</dbReference>
<dbReference type="InterPro" id="IPR014216">
    <property type="entry name" value="ABC_transptr_CydD"/>
</dbReference>
<evidence type="ECO:0000256" key="1">
    <source>
        <dbReference type="ARBA" id="ARBA00004651"/>
    </source>
</evidence>
<feature type="transmembrane region" description="Helical" evidence="8">
    <location>
        <begin position="149"/>
        <end position="169"/>
    </location>
</feature>
<dbReference type="InterPro" id="IPR036640">
    <property type="entry name" value="ABC1_TM_sf"/>
</dbReference>
<dbReference type="PROSITE" id="PS00211">
    <property type="entry name" value="ABC_TRANSPORTER_1"/>
    <property type="match status" value="2"/>
</dbReference>
<dbReference type="SMART" id="SM00382">
    <property type="entry name" value="AAA"/>
    <property type="match status" value="2"/>
</dbReference>
<evidence type="ECO:0000256" key="8">
    <source>
        <dbReference type="SAM" id="Phobius"/>
    </source>
</evidence>
<feature type="domain" description="ABC transporter" evidence="9">
    <location>
        <begin position="960"/>
        <end position="1183"/>
    </location>
</feature>
<gene>
    <name evidence="11" type="primary">cydD</name>
    <name evidence="11" type="ORF">D7003_15925</name>
</gene>
<comment type="caution">
    <text evidence="11">The sequence shown here is derived from an EMBL/GenBank/DDBJ whole genome shotgun (WGS) entry which is preliminary data.</text>
</comment>
<feature type="domain" description="ABC transmembrane type-1" evidence="10">
    <location>
        <begin position="17"/>
        <end position="288"/>
    </location>
</feature>
<accession>A0A3N0BRK8</accession>
<dbReference type="GO" id="GO:0005524">
    <property type="term" value="F:ATP binding"/>
    <property type="evidence" value="ECO:0007669"/>
    <property type="project" value="UniProtKB-KW"/>
</dbReference>
<dbReference type="AlphaFoldDB" id="A0A3N0BRK8"/>
<dbReference type="GO" id="GO:0034775">
    <property type="term" value="P:glutathione transmembrane transport"/>
    <property type="evidence" value="ECO:0007669"/>
    <property type="project" value="InterPro"/>
</dbReference>
<dbReference type="Gene3D" id="1.20.1560.10">
    <property type="entry name" value="ABC transporter type 1, transmembrane domain"/>
    <property type="match status" value="2"/>
</dbReference>
<protein>
    <submittedName>
        <fullName evidence="11">Thiol reductant ABC exporter subunit CydD</fullName>
    </submittedName>
</protein>
<evidence type="ECO:0000259" key="9">
    <source>
        <dbReference type="PROSITE" id="PS50893"/>
    </source>
</evidence>
<feature type="transmembrane region" description="Helical" evidence="8">
    <location>
        <begin position="859"/>
        <end position="878"/>
    </location>
</feature>
<dbReference type="RefSeq" id="WP_123256397.1">
    <property type="nucleotide sequence ID" value="NZ_RBED01000126.1"/>
</dbReference>
<feature type="transmembrane region" description="Helical" evidence="8">
    <location>
        <begin position="750"/>
        <end position="772"/>
    </location>
</feature>
<dbReference type="CDD" id="cd03228">
    <property type="entry name" value="ABCC_MRP_Like"/>
    <property type="match status" value="1"/>
</dbReference>
<dbReference type="NCBIfam" id="TIGR02868">
    <property type="entry name" value="CydC"/>
    <property type="match status" value="1"/>
</dbReference>
<dbReference type="PROSITE" id="PS50929">
    <property type="entry name" value="ABC_TM1F"/>
    <property type="match status" value="2"/>
</dbReference>
<dbReference type="EMBL" id="RBED01000126">
    <property type="protein sequence ID" value="RNL51615.1"/>
    <property type="molecule type" value="Genomic_DNA"/>
</dbReference>
<comment type="subcellular location">
    <subcellularLocation>
        <location evidence="1">Cell membrane</location>
        <topology evidence="1">Multi-pass membrane protein</topology>
    </subcellularLocation>
</comment>
<dbReference type="InterPro" id="IPR039421">
    <property type="entry name" value="Type_1_exporter"/>
</dbReference>
<dbReference type="GO" id="GO:0045454">
    <property type="term" value="P:cell redox homeostasis"/>
    <property type="evidence" value="ECO:0007669"/>
    <property type="project" value="InterPro"/>
</dbReference>
<dbReference type="GO" id="GO:0140359">
    <property type="term" value="F:ABC-type transporter activity"/>
    <property type="evidence" value="ECO:0007669"/>
    <property type="project" value="InterPro"/>
</dbReference>
<dbReference type="InterPro" id="IPR027417">
    <property type="entry name" value="P-loop_NTPase"/>
</dbReference>
<evidence type="ECO:0000313" key="11">
    <source>
        <dbReference type="EMBL" id="RNL51615.1"/>
    </source>
</evidence>
<dbReference type="InterPro" id="IPR011527">
    <property type="entry name" value="ABC1_TM_dom"/>
</dbReference>
<keyword evidence="5 8" id="KW-1133">Transmembrane helix</keyword>
<dbReference type="InterPro" id="IPR003439">
    <property type="entry name" value="ABC_transporter-like_ATP-bd"/>
</dbReference>
<feature type="transmembrane region" description="Helical" evidence="8">
    <location>
        <begin position="669"/>
        <end position="689"/>
    </location>
</feature>
<dbReference type="NCBIfam" id="TIGR02857">
    <property type="entry name" value="CydD"/>
    <property type="match status" value="1"/>
</dbReference>
<feature type="region of interest" description="Disordered" evidence="7">
    <location>
        <begin position="562"/>
        <end position="616"/>
    </location>
</feature>
<feature type="transmembrane region" description="Helical" evidence="8">
    <location>
        <begin position="884"/>
        <end position="904"/>
    </location>
</feature>
<dbReference type="CDD" id="cd18584">
    <property type="entry name" value="ABC_6TM_AarD_CydD"/>
    <property type="match status" value="1"/>
</dbReference>
<feature type="domain" description="ABC transmembrane type-1" evidence="10">
    <location>
        <begin position="636"/>
        <end position="919"/>
    </location>
</feature>
<feature type="transmembrane region" description="Helical" evidence="8">
    <location>
        <begin position="635"/>
        <end position="663"/>
    </location>
</feature>
<keyword evidence="6 8" id="KW-0472">Membrane</keyword>
<keyword evidence="3" id="KW-0547">Nucleotide-binding</keyword>
<evidence type="ECO:0000256" key="2">
    <source>
        <dbReference type="ARBA" id="ARBA00022692"/>
    </source>
</evidence>
<dbReference type="GO" id="GO:0034040">
    <property type="term" value="F:ATPase-coupled lipid transmembrane transporter activity"/>
    <property type="evidence" value="ECO:0007669"/>
    <property type="project" value="TreeGrafter"/>
</dbReference>
<dbReference type="Proteomes" id="UP000273807">
    <property type="component" value="Unassembled WGS sequence"/>
</dbReference>
<evidence type="ECO:0000256" key="6">
    <source>
        <dbReference type="ARBA" id="ARBA00023136"/>
    </source>
</evidence>
<dbReference type="Pfam" id="PF00664">
    <property type="entry name" value="ABC_membrane"/>
    <property type="match status" value="1"/>
</dbReference>
<evidence type="ECO:0000256" key="7">
    <source>
        <dbReference type="SAM" id="MobiDB-lite"/>
    </source>
</evidence>
<dbReference type="GO" id="GO:0005886">
    <property type="term" value="C:plasma membrane"/>
    <property type="evidence" value="ECO:0007669"/>
    <property type="project" value="UniProtKB-SubCell"/>
</dbReference>
<dbReference type="PANTHER" id="PTHR24221:SF654">
    <property type="entry name" value="ATP-BINDING CASSETTE SUB-FAMILY B MEMBER 6"/>
    <property type="match status" value="1"/>
</dbReference>
<dbReference type="OrthoDB" id="3237158at2"/>
<proteinExistence type="predicted"/>
<feature type="domain" description="ABC transporter" evidence="9">
    <location>
        <begin position="336"/>
        <end position="581"/>
    </location>
</feature>
<evidence type="ECO:0000259" key="10">
    <source>
        <dbReference type="PROSITE" id="PS50929"/>
    </source>
</evidence>
<feature type="transmembrane region" description="Helical" evidence="8">
    <location>
        <begin position="232"/>
        <end position="256"/>
    </location>
</feature>
<evidence type="ECO:0000256" key="4">
    <source>
        <dbReference type="ARBA" id="ARBA00022840"/>
    </source>
</evidence>
<sequence>MKPRFPSGPATRSALYLLGLLSALKALALVLMAQAVASMLAGLAQNPAWGDQLAWGLAGVLLRSVTVWGQSVAARRAALGVKEELRSRLLGTALRNGVRTAGPSDGGLAVLATRGLDALDSYYTQFLPALVNCAAVPLLLGARILFADWISAVVIVLTVPLVPVFMILIGRYTEDRVREAQTSLARLSGHMLELANGLPVLVGLGRASAQRKALEDISEQYRDRTMGTLRTAFLSALALELIATISVAVVAVFIGVRLVHGDMGLEAGLLALILAPDCYLPLRELGTAHHASDDGRVALAETTDVLDAPERSPLQPVPATPANSALPHAGPPTVGVAGLTVRYSGRADDAVGPLTFTALPGEITALDGPSGAGKSTVLGVLAGTIGSGQGTEISGRLTGFTTADIAWVPQHPVMVAPTVMDEVRLYLGALEISDAGRSDAERSDAEISGAGRSAAEMDATARRCLQSCAAGHLAAKHPAELSPGELRRVALSRGLARIEAGATVLLLDEPTAHLDRGSADAVSDAIAALRGSVTVLLVAHDRQTRELADRLVSVTGADAGAGAVPARGWAPPSTASSADATPAPAAPDGRAPDGRAAGRPVIPSAGTGPDPDTADRLPGTVAALRRLLAPVAAKFAASGAIGTLAALFAVALAGLSGWLIIRASEQPPILYLLTAIVGVRFFGIGRAALRYAERLLLHDAVFAALTRLRGRLWESLSRRALSLRRLLRGGNVLGTVVDDVDTVRDLLPRVVLPPVTAVAVAVAALTATGILLPVTLPAVLAAALLSLVAAPALALAADRMSAGTEQALRAGVLRSVAAALDARAELHANGVAEPVLTSITRDDRAATAASKRSAWAEGLGQGLTVLACGAAALISAVLGAPQALSGAVAPATVAVVVLLQLALVEPYAAITTAVRQYPALRAVLRRISDAGVLHAPVRTSGKDIPGMDPPPARPDGRAGIELRGLAASWPGGHTVFRGLNACAEPGRWLSVTGASGSGKSTLLAVILGFLPPQAGALFLSGQVAWCPQEAHLFDSTIRGNLMLAVPGDAAERTGRGAPGRVPDTFERHLREALAAVGLTALLDRLPEGLDTRIGPGGAFLSGGERQRLAVARTLLSGAEVILLDEPTAHLDAESGRTLLAELRRGLQDRTVVLVTHNPDDIDAADVRLDLDAAAAAADVPAQLLARG</sequence>
<evidence type="ECO:0000256" key="3">
    <source>
        <dbReference type="ARBA" id="ARBA00022741"/>
    </source>
</evidence>
<keyword evidence="12" id="KW-1185">Reference proteome</keyword>
<dbReference type="PANTHER" id="PTHR24221">
    <property type="entry name" value="ATP-BINDING CASSETTE SUB-FAMILY B"/>
    <property type="match status" value="1"/>
</dbReference>
<organism evidence="11 12">
    <name type="scientific">Arthrobacter oryzae</name>
    <dbReference type="NCBI Taxonomy" id="409290"/>
    <lineage>
        <taxon>Bacteria</taxon>
        <taxon>Bacillati</taxon>
        <taxon>Actinomycetota</taxon>
        <taxon>Actinomycetes</taxon>
        <taxon>Micrococcales</taxon>
        <taxon>Micrococcaceae</taxon>
        <taxon>Arthrobacter</taxon>
    </lineage>
</organism>
<feature type="transmembrane region" description="Helical" evidence="8">
    <location>
        <begin position="778"/>
        <end position="797"/>
    </location>
</feature>
<dbReference type="PROSITE" id="PS50893">
    <property type="entry name" value="ABC_TRANSPORTER_2"/>
    <property type="match status" value="2"/>
</dbReference>
<dbReference type="SUPFAM" id="SSF52540">
    <property type="entry name" value="P-loop containing nucleoside triphosphate hydrolases"/>
    <property type="match status" value="2"/>
</dbReference>
<evidence type="ECO:0000256" key="5">
    <source>
        <dbReference type="ARBA" id="ARBA00022989"/>
    </source>
</evidence>
<dbReference type="InterPro" id="IPR014223">
    <property type="entry name" value="ABC_CydC/D"/>
</dbReference>
<dbReference type="SUPFAM" id="SSF90123">
    <property type="entry name" value="ABC transporter transmembrane region"/>
    <property type="match status" value="2"/>
</dbReference>
<reference evidence="11 12" key="1">
    <citation type="submission" date="2018-10" db="EMBL/GenBank/DDBJ databases">
        <title>Genome sequencing of Arthrobacter oryzae TNB02.</title>
        <authorList>
            <person name="Cho Y.-J."/>
            <person name="Cho A."/>
            <person name="Kim O.-S."/>
        </authorList>
    </citation>
    <scope>NUCLEOTIDE SEQUENCE [LARGE SCALE GENOMIC DNA]</scope>
    <source>
        <strain evidence="11 12">TNB02</strain>
    </source>
</reference>
<dbReference type="GO" id="GO:0042883">
    <property type="term" value="P:cysteine transport"/>
    <property type="evidence" value="ECO:0007669"/>
    <property type="project" value="InterPro"/>
</dbReference>
<name>A0A3N0BRK8_9MICC</name>
<keyword evidence="2 8" id="KW-0812">Transmembrane</keyword>
<dbReference type="Pfam" id="PF00005">
    <property type="entry name" value="ABC_tran"/>
    <property type="match status" value="2"/>
</dbReference>
<evidence type="ECO:0000313" key="12">
    <source>
        <dbReference type="Proteomes" id="UP000273807"/>
    </source>
</evidence>
<feature type="compositionally biased region" description="Low complexity" evidence="7">
    <location>
        <begin position="570"/>
        <end position="600"/>
    </location>
</feature>
<dbReference type="Gene3D" id="3.40.50.300">
    <property type="entry name" value="P-loop containing nucleotide triphosphate hydrolases"/>
    <property type="match status" value="2"/>
</dbReference>